<feature type="chain" id="PRO_5044883798" evidence="1">
    <location>
        <begin position="24"/>
        <end position="70"/>
    </location>
</feature>
<organism evidence="2 3">
    <name type="scientific">Salvia divinorum</name>
    <name type="common">Maria pastora</name>
    <name type="synonym">Diviner's sage</name>
    <dbReference type="NCBI Taxonomy" id="28513"/>
    <lineage>
        <taxon>Eukaryota</taxon>
        <taxon>Viridiplantae</taxon>
        <taxon>Streptophyta</taxon>
        <taxon>Embryophyta</taxon>
        <taxon>Tracheophyta</taxon>
        <taxon>Spermatophyta</taxon>
        <taxon>Magnoliopsida</taxon>
        <taxon>eudicotyledons</taxon>
        <taxon>Gunneridae</taxon>
        <taxon>Pentapetalae</taxon>
        <taxon>asterids</taxon>
        <taxon>lamiids</taxon>
        <taxon>Lamiales</taxon>
        <taxon>Lamiaceae</taxon>
        <taxon>Nepetoideae</taxon>
        <taxon>Mentheae</taxon>
        <taxon>Salviinae</taxon>
        <taxon>Salvia</taxon>
        <taxon>Salvia subgen. Calosphace</taxon>
    </lineage>
</organism>
<dbReference type="EMBL" id="JBEAFC010000009">
    <property type="protein sequence ID" value="KAL1540212.1"/>
    <property type="molecule type" value="Genomic_DNA"/>
</dbReference>
<evidence type="ECO:0000256" key="1">
    <source>
        <dbReference type="SAM" id="SignalP"/>
    </source>
</evidence>
<accession>A0ABD1G8M5</accession>
<dbReference type="GO" id="GO:0003993">
    <property type="term" value="F:acid phosphatase activity"/>
    <property type="evidence" value="ECO:0007669"/>
    <property type="project" value="UniProtKB-EC"/>
</dbReference>
<gene>
    <name evidence="2" type="ORF">AAHA92_24597</name>
</gene>
<keyword evidence="1" id="KW-0732">Signal</keyword>
<dbReference type="EC" id="3.1.3.2" evidence="2"/>
<evidence type="ECO:0000313" key="2">
    <source>
        <dbReference type="EMBL" id="KAL1540212.1"/>
    </source>
</evidence>
<keyword evidence="3" id="KW-1185">Reference proteome</keyword>
<reference evidence="2 3" key="1">
    <citation type="submission" date="2024-06" db="EMBL/GenBank/DDBJ databases">
        <title>A chromosome level genome sequence of Diviner's sage (Salvia divinorum).</title>
        <authorList>
            <person name="Ford S.A."/>
            <person name="Ro D.-K."/>
            <person name="Ness R.W."/>
            <person name="Phillips M.A."/>
        </authorList>
    </citation>
    <scope>NUCLEOTIDE SEQUENCE [LARGE SCALE GENOMIC DNA]</scope>
    <source>
        <strain evidence="2">SAF-2024a</strain>
        <tissue evidence="2">Leaf</tissue>
    </source>
</reference>
<feature type="signal peptide" evidence="1">
    <location>
        <begin position="1"/>
        <end position="23"/>
    </location>
</feature>
<evidence type="ECO:0000313" key="3">
    <source>
        <dbReference type="Proteomes" id="UP001567538"/>
    </source>
</evidence>
<sequence>MLRMDRMRIVVIFVIALIHVSNGDLQRIQHPTKADGSIQVLVLGDWGRKGAFNQSQLAIQMGITTEKMNN</sequence>
<dbReference type="AlphaFoldDB" id="A0ABD1G8M5"/>
<dbReference type="Proteomes" id="UP001567538">
    <property type="component" value="Unassembled WGS sequence"/>
</dbReference>
<comment type="caution">
    <text evidence="2">The sequence shown here is derived from an EMBL/GenBank/DDBJ whole genome shotgun (WGS) entry which is preliminary data.</text>
</comment>
<keyword evidence="2" id="KW-0378">Hydrolase</keyword>
<name>A0ABD1G8M5_SALDI</name>
<proteinExistence type="predicted"/>
<protein>
    <submittedName>
        <fullName evidence="2">Acid phosphatase</fullName>
        <ecNumber evidence="2">3.1.3.2</ecNumber>
    </submittedName>
</protein>